<accession>A0A8S2ID58</accession>
<evidence type="ECO:0000313" key="3">
    <source>
        <dbReference type="Proteomes" id="UP000682733"/>
    </source>
</evidence>
<organism evidence="2 3">
    <name type="scientific">Didymodactylos carnosus</name>
    <dbReference type="NCBI Taxonomy" id="1234261"/>
    <lineage>
        <taxon>Eukaryota</taxon>
        <taxon>Metazoa</taxon>
        <taxon>Spiralia</taxon>
        <taxon>Gnathifera</taxon>
        <taxon>Rotifera</taxon>
        <taxon>Eurotatoria</taxon>
        <taxon>Bdelloidea</taxon>
        <taxon>Philodinida</taxon>
        <taxon>Philodinidae</taxon>
        <taxon>Didymodactylos</taxon>
    </lineage>
</organism>
<proteinExistence type="predicted"/>
<name>A0A8S2ID58_9BILA</name>
<dbReference type="AlphaFoldDB" id="A0A8S2ID58"/>
<comment type="caution">
    <text evidence="2">The sequence shown here is derived from an EMBL/GenBank/DDBJ whole genome shotgun (WGS) entry which is preliminary data.</text>
</comment>
<dbReference type="EMBL" id="CAJOBA010005255">
    <property type="protein sequence ID" value="CAF3737814.1"/>
    <property type="molecule type" value="Genomic_DNA"/>
</dbReference>
<protein>
    <submittedName>
        <fullName evidence="2">Uncharacterized protein</fullName>
    </submittedName>
</protein>
<gene>
    <name evidence="1" type="ORF">OVA965_LOCUS12849</name>
    <name evidence="2" type="ORF">TMI583_LOCUS12853</name>
</gene>
<evidence type="ECO:0000313" key="2">
    <source>
        <dbReference type="EMBL" id="CAF3737814.1"/>
    </source>
</evidence>
<dbReference type="EMBL" id="CAJNOK010005249">
    <property type="protein sequence ID" value="CAF0965923.1"/>
    <property type="molecule type" value="Genomic_DNA"/>
</dbReference>
<evidence type="ECO:0000313" key="1">
    <source>
        <dbReference type="EMBL" id="CAF0965923.1"/>
    </source>
</evidence>
<reference evidence="2" key="1">
    <citation type="submission" date="2021-02" db="EMBL/GenBank/DDBJ databases">
        <authorList>
            <person name="Nowell W R."/>
        </authorList>
    </citation>
    <scope>NUCLEOTIDE SEQUENCE</scope>
</reference>
<dbReference type="Proteomes" id="UP000677228">
    <property type="component" value="Unassembled WGS sequence"/>
</dbReference>
<dbReference type="Proteomes" id="UP000682733">
    <property type="component" value="Unassembled WGS sequence"/>
</dbReference>
<sequence>MVRVHNASHTENLPEGFHGTFADGPPAGQSQFEISVGTDDPNQVFYDLSDVEGHSGKMSVVAPDGKHLQSPKDAYQFDKDDTKTKGGGHGQLHVPPNSFYACADGQFNLYGTPVSSNNTSLIIISNNTLSRPDIDPWKDPKEDIVSLNRLINMAQQLRNNPQNNVNDESNNEYNIRNEPILKDKMNMDIDERNINTNVARTETPNKRTHNLIDDNLNITHSPTNQ</sequence>